<name>A0ABY4R8X1_9GAMM</name>
<evidence type="ECO:0000256" key="1">
    <source>
        <dbReference type="SAM" id="SignalP"/>
    </source>
</evidence>
<proteinExistence type="predicted"/>
<organism evidence="2 3">
    <name type="scientific">Mixta hanseatica</name>
    <dbReference type="NCBI Taxonomy" id="2872648"/>
    <lineage>
        <taxon>Bacteria</taxon>
        <taxon>Pseudomonadati</taxon>
        <taxon>Pseudomonadota</taxon>
        <taxon>Gammaproteobacteria</taxon>
        <taxon>Enterobacterales</taxon>
        <taxon>Erwiniaceae</taxon>
        <taxon>Mixta</taxon>
    </lineage>
</organism>
<evidence type="ECO:0000313" key="3">
    <source>
        <dbReference type="Proteomes" id="UP001056635"/>
    </source>
</evidence>
<reference evidence="2" key="1">
    <citation type="submission" date="2021-09" db="EMBL/GenBank/DDBJ databases">
        <title>First case of bloodstream infection caused by Mixta hanseatica sp. nov., a member of the Erwiniaceae family.</title>
        <authorList>
            <person name="Both A."/>
            <person name="Huang J."/>
            <person name="Wenzel P."/>
            <person name="Aepfelbacher M."/>
            <person name="Rohde H."/>
            <person name="Christner M."/>
            <person name="Hentschke M."/>
        </authorList>
    </citation>
    <scope>NUCLEOTIDE SEQUENCE</scope>
    <source>
        <strain evidence="2">X22927</strain>
    </source>
</reference>
<feature type="signal peptide" evidence="1">
    <location>
        <begin position="1"/>
        <end position="23"/>
    </location>
</feature>
<keyword evidence="1" id="KW-0732">Signal</keyword>
<accession>A0ABY4R8X1</accession>
<evidence type="ECO:0000313" key="2">
    <source>
        <dbReference type="EMBL" id="UQY44748.1"/>
    </source>
</evidence>
<sequence length="123" mass="13483">MDFKIVGIIAVATVLFFSSQVNAKPEYSSEQYIKNYALSVCVAKGYNSKEVKDDASAAARGYLEFGDYSLAAHSAVRKLVDEFLAKTYSSQSGESMILAKCIDVYHSAELESIVKQYKGKDDG</sequence>
<dbReference type="RefSeq" id="WP_249893343.1">
    <property type="nucleotide sequence ID" value="NZ_CP082904.1"/>
</dbReference>
<dbReference type="Pfam" id="PF16695">
    <property type="entry name" value="Tai4"/>
    <property type="match status" value="1"/>
</dbReference>
<feature type="chain" id="PRO_5045700364" evidence="1">
    <location>
        <begin position="24"/>
        <end position="123"/>
    </location>
</feature>
<gene>
    <name evidence="2" type="ORF">K6958_03390</name>
</gene>
<protein>
    <submittedName>
        <fullName evidence="2">Type VI secretion system amidase immunity protein Tai4</fullName>
    </submittedName>
</protein>
<dbReference type="Proteomes" id="UP001056635">
    <property type="component" value="Chromosome"/>
</dbReference>
<dbReference type="Gene3D" id="1.20.120.1620">
    <property type="match status" value="1"/>
</dbReference>
<dbReference type="EMBL" id="CP082904">
    <property type="protein sequence ID" value="UQY44748.1"/>
    <property type="molecule type" value="Genomic_DNA"/>
</dbReference>
<dbReference type="InterPro" id="IPR038314">
    <property type="entry name" value="T6SS_sf"/>
</dbReference>
<keyword evidence="3" id="KW-1185">Reference proteome</keyword>
<dbReference type="InterPro" id="IPR032032">
    <property type="entry name" value="Tai4"/>
</dbReference>